<dbReference type="GO" id="GO:0016706">
    <property type="term" value="F:2-oxoglutarate-dependent dioxygenase activity"/>
    <property type="evidence" value="ECO:0007669"/>
    <property type="project" value="InterPro"/>
</dbReference>
<dbReference type="PROSITE" id="PS50878">
    <property type="entry name" value="RT_POL"/>
    <property type="match status" value="1"/>
</dbReference>
<dbReference type="EMBL" id="RHFK02000001">
    <property type="protein sequence ID" value="TWW80583.1"/>
    <property type="molecule type" value="Genomic_DNA"/>
</dbReference>
<dbReference type="Pfam" id="PF09004">
    <property type="entry name" value="ALKBH8_N"/>
    <property type="match status" value="1"/>
</dbReference>
<dbReference type="PANTHER" id="PTHR47510:SF3">
    <property type="entry name" value="ENDO_EXONUCLEASE_PHOSPHATASE DOMAIN-CONTAINING PROTEIN"/>
    <property type="match status" value="1"/>
</dbReference>
<comment type="caution">
    <text evidence="2">The sequence shown here is derived from an EMBL/GenBank/DDBJ whole genome shotgun (WGS) entry which is preliminary data.</text>
</comment>
<accession>A0A5C6PMF9</accession>
<dbReference type="SUPFAM" id="SSF56672">
    <property type="entry name" value="DNA/RNA polymerases"/>
    <property type="match status" value="1"/>
</dbReference>
<evidence type="ECO:0000313" key="2">
    <source>
        <dbReference type="EMBL" id="TWW80583.1"/>
    </source>
</evidence>
<proteinExistence type="predicted"/>
<dbReference type="GO" id="GO:0008168">
    <property type="term" value="F:methyltransferase activity"/>
    <property type="evidence" value="ECO:0007669"/>
    <property type="project" value="InterPro"/>
</dbReference>
<reference evidence="2 3" key="1">
    <citation type="submission" date="2019-04" db="EMBL/GenBank/DDBJ databases">
        <title>Chromosome genome assembly for Takifugu flavidus.</title>
        <authorList>
            <person name="Xiao S."/>
        </authorList>
    </citation>
    <scope>NUCLEOTIDE SEQUENCE [LARGE SCALE GENOMIC DNA]</scope>
    <source>
        <strain evidence="2">HTHZ2018</strain>
        <tissue evidence="2">Muscle</tissue>
    </source>
</reference>
<name>A0A5C6PMF9_9TELE</name>
<keyword evidence="3" id="KW-1185">Reference proteome</keyword>
<feature type="domain" description="Reverse transcriptase" evidence="1">
    <location>
        <begin position="43"/>
        <end position="281"/>
    </location>
</feature>
<dbReference type="Pfam" id="PF00078">
    <property type="entry name" value="RVT_1"/>
    <property type="match status" value="1"/>
</dbReference>
<gene>
    <name evidence="2" type="ORF">D4764_01G0003980</name>
</gene>
<protein>
    <submittedName>
        <fullName evidence="2">Rab-like protein 3</fullName>
    </submittedName>
</protein>
<dbReference type="InterPro" id="IPR000477">
    <property type="entry name" value="RT_dom"/>
</dbReference>
<evidence type="ECO:0000313" key="3">
    <source>
        <dbReference type="Proteomes" id="UP000324091"/>
    </source>
</evidence>
<dbReference type="Proteomes" id="UP000324091">
    <property type="component" value="Chromosome 1"/>
</dbReference>
<dbReference type="PANTHER" id="PTHR47510">
    <property type="entry name" value="REVERSE TRANSCRIPTASE DOMAIN-CONTAINING PROTEIN"/>
    <property type="match status" value="1"/>
</dbReference>
<dbReference type="InterPro" id="IPR043502">
    <property type="entry name" value="DNA/RNA_pol_sf"/>
</dbReference>
<dbReference type="AlphaFoldDB" id="A0A5C6PMF9"/>
<evidence type="ECO:0000259" key="1">
    <source>
        <dbReference type="PROSITE" id="PS50878"/>
    </source>
</evidence>
<dbReference type="CDD" id="cd01650">
    <property type="entry name" value="RT_nLTR_like"/>
    <property type="match status" value="1"/>
</dbReference>
<sequence length="481" mass="55719">MRVRGELRKLRPRKAAGPDRVCPRLLKTCAAELGEPLQRVFNLSLELGKVPTLWKTSCIIPVPKKNRPSELNDFWPVALTSHLMKTLERLFLNLLRPQVQHAEDSLQFAYRDKVGVEDAIIYLLHRVHSHLDKGSGTARILFLDFSSAFNTIQPLVLQDKLLQMRVDPCLVAWISSYLTDRPQFVRMKDITSDTVVSSIGAPQGTVLSPILFTLYTSDFCYNSEMCHIQKFADDTAIVGCIRDDQEEESTGAWDRLRPRPVQIGTEEVEGVQTYKYLGLWLDNRLDWTSNTRQLYKKTQSRMYFLRRLRSFNICRKLLWMFYQLEKLIRRASSVVGMKLEPLATVAERRTIDKLRSIMDNDRHPLHTVLHSQRSLISQRLRLPKEYDREQFAENPVPLLLIGTKFDQIPETKRSEVLTRTAFLSEDFNAEEINLDCTNPRYLAAGTSNAVKLSRFFDKVRKSALFTVMQNFPEMHQIRPLC</sequence>
<dbReference type="InterPro" id="IPR015095">
    <property type="entry name" value="AlkB_hom8_N"/>
</dbReference>
<organism evidence="2 3">
    <name type="scientific">Takifugu flavidus</name>
    <name type="common">sansaifugu</name>
    <dbReference type="NCBI Taxonomy" id="433684"/>
    <lineage>
        <taxon>Eukaryota</taxon>
        <taxon>Metazoa</taxon>
        <taxon>Chordata</taxon>
        <taxon>Craniata</taxon>
        <taxon>Vertebrata</taxon>
        <taxon>Euteleostomi</taxon>
        <taxon>Actinopterygii</taxon>
        <taxon>Neopterygii</taxon>
        <taxon>Teleostei</taxon>
        <taxon>Neoteleostei</taxon>
        <taxon>Acanthomorphata</taxon>
        <taxon>Eupercaria</taxon>
        <taxon>Tetraodontiformes</taxon>
        <taxon>Tetradontoidea</taxon>
        <taxon>Tetraodontidae</taxon>
        <taxon>Takifugu</taxon>
    </lineage>
</organism>